<dbReference type="Proteomes" id="UP000784919">
    <property type="component" value="Unassembled WGS sequence"/>
</dbReference>
<reference evidence="1" key="1">
    <citation type="journal article" date="2020" name="bioRxiv">
        <title>Whole genome comparisons of ergot fungi reveals the divergence and evolution of species within the genus Claviceps are the result of varying mechanisms driving genome evolution and host range expansion.</title>
        <authorList>
            <person name="Wyka S.A."/>
            <person name="Mondo S.J."/>
            <person name="Liu M."/>
            <person name="Dettman J."/>
            <person name="Nalam V."/>
            <person name="Broders K.D."/>
        </authorList>
    </citation>
    <scope>NUCLEOTIDE SEQUENCE</scope>
    <source>
        <strain evidence="1">CCC 1102</strain>
    </source>
</reference>
<name>A0A9P7MSL0_9HYPO</name>
<protein>
    <submittedName>
        <fullName evidence="1">Uncharacterized protein</fullName>
    </submittedName>
</protein>
<organism evidence="1 2">
    <name type="scientific">Claviceps arundinis</name>
    <dbReference type="NCBI Taxonomy" id="1623583"/>
    <lineage>
        <taxon>Eukaryota</taxon>
        <taxon>Fungi</taxon>
        <taxon>Dikarya</taxon>
        <taxon>Ascomycota</taxon>
        <taxon>Pezizomycotina</taxon>
        <taxon>Sordariomycetes</taxon>
        <taxon>Hypocreomycetidae</taxon>
        <taxon>Hypocreales</taxon>
        <taxon>Clavicipitaceae</taxon>
        <taxon>Claviceps</taxon>
    </lineage>
</organism>
<gene>
    <name evidence="1" type="ORF">E4U56_001343</name>
</gene>
<sequence>MPPASDKQPNPYASCFKYCLKTWIQPWAEHFATTFIDQHRHFGLTTTSSAESMHANIKRHISGSTGDLRSATDGLVLFWKAQGARILAEETFVSGLTVWY</sequence>
<proteinExistence type="predicted"/>
<dbReference type="AlphaFoldDB" id="A0A9P7MSL0"/>
<dbReference type="EMBL" id="SRPS01000137">
    <property type="protein sequence ID" value="KAG5966316.1"/>
    <property type="molecule type" value="Genomic_DNA"/>
</dbReference>
<dbReference type="OrthoDB" id="1421156at2759"/>
<comment type="caution">
    <text evidence="1">The sequence shown here is derived from an EMBL/GenBank/DDBJ whole genome shotgun (WGS) entry which is preliminary data.</text>
</comment>
<accession>A0A9P7MSL0</accession>
<evidence type="ECO:0000313" key="2">
    <source>
        <dbReference type="Proteomes" id="UP000784919"/>
    </source>
</evidence>
<evidence type="ECO:0000313" key="1">
    <source>
        <dbReference type="EMBL" id="KAG5966316.1"/>
    </source>
</evidence>